<organism evidence="2 3">
    <name type="scientific">Microbulbifer celer</name>
    <dbReference type="NCBI Taxonomy" id="435905"/>
    <lineage>
        <taxon>Bacteria</taxon>
        <taxon>Pseudomonadati</taxon>
        <taxon>Pseudomonadota</taxon>
        <taxon>Gammaproteobacteria</taxon>
        <taxon>Cellvibrionales</taxon>
        <taxon>Microbulbiferaceae</taxon>
        <taxon>Microbulbifer</taxon>
    </lineage>
</organism>
<dbReference type="RefSeq" id="WP_230438519.1">
    <property type="nucleotide sequence ID" value="NZ_CP087715.1"/>
</dbReference>
<dbReference type="Proteomes" id="UP001597264">
    <property type="component" value="Unassembled WGS sequence"/>
</dbReference>
<dbReference type="Gene3D" id="1.20.5.340">
    <property type="match status" value="1"/>
</dbReference>
<feature type="coiled-coil region" evidence="1">
    <location>
        <begin position="105"/>
        <end position="139"/>
    </location>
</feature>
<evidence type="ECO:0000313" key="2">
    <source>
        <dbReference type="EMBL" id="MFD1216422.1"/>
    </source>
</evidence>
<reference evidence="3" key="1">
    <citation type="journal article" date="2019" name="Int. J. Syst. Evol. Microbiol.">
        <title>The Global Catalogue of Microorganisms (GCM) 10K type strain sequencing project: providing services to taxonomists for standard genome sequencing and annotation.</title>
        <authorList>
            <consortium name="The Broad Institute Genomics Platform"/>
            <consortium name="The Broad Institute Genome Sequencing Center for Infectious Disease"/>
            <person name="Wu L."/>
            <person name="Ma J."/>
        </authorList>
    </citation>
    <scope>NUCLEOTIDE SEQUENCE [LARGE SCALE GENOMIC DNA]</scope>
    <source>
        <strain evidence="3">CCUG 54356</strain>
    </source>
</reference>
<evidence type="ECO:0000256" key="1">
    <source>
        <dbReference type="SAM" id="Coils"/>
    </source>
</evidence>
<sequence>MTAVIFHEPVFATIVESGDQLYFYEVGTTTDLTVYLDAGLSTPAPQPIVADAAGRFPPIYIDSTGNPPKVVLDDANDVQRWTTNEYPIEDSAGLSQSVAQLQLDVEAVEGDLLTAESDIDQLQTDVSDHESRITALEGQEVDLGNIGLGAKITRGATQPAPSGDTTVVFTATDFDDADIVVSNEIVIPAGVTRVSITGGCKLTVNQEGSYQLRLLRDGSHPATYPADGNYVTDIGGSAPLAFNISSGEISVSEGQTFQLELVNGSGQSATIGGGAFMSATILR</sequence>
<dbReference type="EMBL" id="JBHTLR010000007">
    <property type="protein sequence ID" value="MFD1216422.1"/>
    <property type="molecule type" value="Genomic_DNA"/>
</dbReference>
<protein>
    <recommendedName>
        <fullName evidence="4">Tail fiber protein</fullName>
    </recommendedName>
</protein>
<comment type="caution">
    <text evidence="2">The sequence shown here is derived from an EMBL/GenBank/DDBJ whole genome shotgun (WGS) entry which is preliminary data.</text>
</comment>
<accession>A0ABW3U7K1</accession>
<proteinExistence type="predicted"/>
<evidence type="ECO:0008006" key="4">
    <source>
        <dbReference type="Google" id="ProtNLM"/>
    </source>
</evidence>
<keyword evidence="3" id="KW-1185">Reference proteome</keyword>
<keyword evidence="1" id="KW-0175">Coiled coil</keyword>
<evidence type="ECO:0000313" key="3">
    <source>
        <dbReference type="Proteomes" id="UP001597264"/>
    </source>
</evidence>
<name>A0ABW3U7K1_9GAMM</name>
<gene>
    <name evidence="2" type="ORF">ACFQ2X_07425</name>
</gene>